<reference evidence="1 2" key="1">
    <citation type="submission" date="2019-05" db="EMBL/GenBank/DDBJ databases">
        <title>Another draft genome of Portunus trituberculatus and its Hox gene families provides insights of decapod evolution.</title>
        <authorList>
            <person name="Jeong J.-H."/>
            <person name="Song I."/>
            <person name="Kim S."/>
            <person name="Choi T."/>
            <person name="Kim D."/>
            <person name="Ryu S."/>
            <person name="Kim W."/>
        </authorList>
    </citation>
    <scope>NUCLEOTIDE SEQUENCE [LARGE SCALE GENOMIC DNA]</scope>
    <source>
        <tissue evidence="1">Muscle</tissue>
    </source>
</reference>
<dbReference type="EMBL" id="VSRR010014484">
    <property type="protein sequence ID" value="MPC57072.1"/>
    <property type="molecule type" value="Genomic_DNA"/>
</dbReference>
<gene>
    <name evidence="1" type="ORF">E2C01_051044</name>
</gene>
<dbReference type="Proteomes" id="UP000324222">
    <property type="component" value="Unassembled WGS sequence"/>
</dbReference>
<keyword evidence="2" id="KW-1185">Reference proteome</keyword>
<name>A0A5B7GDQ0_PORTR</name>
<accession>A0A5B7GDQ0</accession>
<organism evidence="1 2">
    <name type="scientific">Portunus trituberculatus</name>
    <name type="common">Swimming crab</name>
    <name type="synonym">Neptunus trituberculatus</name>
    <dbReference type="NCBI Taxonomy" id="210409"/>
    <lineage>
        <taxon>Eukaryota</taxon>
        <taxon>Metazoa</taxon>
        <taxon>Ecdysozoa</taxon>
        <taxon>Arthropoda</taxon>
        <taxon>Crustacea</taxon>
        <taxon>Multicrustacea</taxon>
        <taxon>Malacostraca</taxon>
        <taxon>Eumalacostraca</taxon>
        <taxon>Eucarida</taxon>
        <taxon>Decapoda</taxon>
        <taxon>Pleocyemata</taxon>
        <taxon>Brachyura</taxon>
        <taxon>Eubrachyura</taxon>
        <taxon>Portunoidea</taxon>
        <taxon>Portunidae</taxon>
        <taxon>Portuninae</taxon>
        <taxon>Portunus</taxon>
    </lineage>
</organism>
<sequence length="92" mass="10462">MTVSNWYVVGFKPMRGRLDRSSLDLAEFVVFVKGRVANIKNGHISRDPRHAELKQESSGGQGWAEVKFSGLSLARHHRCKIEELRLLATEKK</sequence>
<proteinExistence type="predicted"/>
<protein>
    <submittedName>
        <fullName evidence="1">Uncharacterized protein</fullName>
    </submittedName>
</protein>
<comment type="caution">
    <text evidence="1">The sequence shown here is derived from an EMBL/GenBank/DDBJ whole genome shotgun (WGS) entry which is preliminary data.</text>
</comment>
<evidence type="ECO:0000313" key="1">
    <source>
        <dbReference type="EMBL" id="MPC57072.1"/>
    </source>
</evidence>
<evidence type="ECO:0000313" key="2">
    <source>
        <dbReference type="Proteomes" id="UP000324222"/>
    </source>
</evidence>
<dbReference type="AlphaFoldDB" id="A0A5B7GDQ0"/>